<feature type="transmembrane region" description="Helical" evidence="14">
    <location>
        <begin position="187"/>
        <end position="209"/>
    </location>
</feature>
<feature type="compositionally biased region" description="Polar residues" evidence="13">
    <location>
        <begin position="351"/>
        <end position="370"/>
    </location>
</feature>
<feature type="compositionally biased region" description="Basic and acidic residues" evidence="13">
    <location>
        <begin position="483"/>
        <end position="505"/>
    </location>
</feature>
<evidence type="ECO:0000256" key="7">
    <source>
        <dbReference type="ARBA" id="ARBA00022958"/>
    </source>
</evidence>
<keyword evidence="17" id="KW-1185">Reference proteome</keyword>
<evidence type="ECO:0000256" key="9">
    <source>
        <dbReference type="ARBA" id="ARBA00023065"/>
    </source>
</evidence>
<dbReference type="Proteomes" id="UP001176961">
    <property type="component" value="Unassembled WGS sequence"/>
</dbReference>
<keyword evidence="5 12" id="KW-0812">Transmembrane</keyword>
<keyword evidence="4" id="KW-0633">Potassium transport</keyword>
<dbReference type="GO" id="GO:0030322">
    <property type="term" value="P:stabilization of membrane potential"/>
    <property type="evidence" value="ECO:0007669"/>
    <property type="project" value="TreeGrafter"/>
</dbReference>
<feature type="transmembrane region" description="Helical" evidence="14">
    <location>
        <begin position="98"/>
        <end position="116"/>
    </location>
</feature>
<evidence type="ECO:0000256" key="5">
    <source>
        <dbReference type="ARBA" id="ARBA00022692"/>
    </source>
</evidence>
<keyword evidence="7" id="KW-0630">Potassium</keyword>
<evidence type="ECO:0000259" key="15">
    <source>
        <dbReference type="Pfam" id="PF07885"/>
    </source>
</evidence>
<protein>
    <recommendedName>
        <fullName evidence="15">Potassium channel domain-containing protein</fullName>
    </recommendedName>
</protein>
<dbReference type="PANTHER" id="PTHR11003">
    <property type="entry name" value="POTASSIUM CHANNEL, SUBFAMILY K"/>
    <property type="match status" value="1"/>
</dbReference>
<proteinExistence type="inferred from homology"/>
<comment type="caution">
    <text evidence="16">The sequence shown here is derived from an EMBL/GenBank/DDBJ whole genome shotgun (WGS) entry which is preliminary data.</text>
</comment>
<feature type="transmembrane region" description="Helical" evidence="14">
    <location>
        <begin position="221"/>
        <end position="238"/>
    </location>
</feature>
<feature type="domain" description="Potassium channel" evidence="15">
    <location>
        <begin position="199"/>
        <end position="270"/>
    </location>
</feature>
<accession>A0AA36HH32</accession>
<keyword evidence="11 12" id="KW-0407">Ion channel</keyword>
<feature type="region of interest" description="Disordered" evidence="13">
    <location>
        <begin position="466"/>
        <end position="505"/>
    </location>
</feature>
<gene>
    <name evidence="16" type="ORF">CYNAS_LOCUS22560</name>
</gene>
<evidence type="ECO:0000256" key="13">
    <source>
        <dbReference type="SAM" id="MobiDB-lite"/>
    </source>
</evidence>
<evidence type="ECO:0000256" key="2">
    <source>
        <dbReference type="ARBA" id="ARBA00006666"/>
    </source>
</evidence>
<feature type="transmembrane region" description="Helical" evidence="14">
    <location>
        <begin position="244"/>
        <end position="263"/>
    </location>
</feature>
<evidence type="ECO:0000256" key="3">
    <source>
        <dbReference type="ARBA" id="ARBA00022448"/>
    </source>
</evidence>
<dbReference type="GO" id="GO:0015271">
    <property type="term" value="F:outward rectifier potassium channel activity"/>
    <property type="evidence" value="ECO:0007669"/>
    <property type="project" value="TreeGrafter"/>
</dbReference>
<feature type="transmembrane region" description="Helical" evidence="14">
    <location>
        <begin position="128"/>
        <end position="152"/>
    </location>
</feature>
<evidence type="ECO:0000256" key="4">
    <source>
        <dbReference type="ARBA" id="ARBA00022538"/>
    </source>
</evidence>
<dbReference type="SUPFAM" id="SSF81324">
    <property type="entry name" value="Voltage-gated potassium channels"/>
    <property type="match status" value="2"/>
</dbReference>
<evidence type="ECO:0000256" key="14">
    <source>
        <dbReference type="SAM" id="Phobius"/>
    </source>
</evidence>
<dbReference type="AlphaFoldDB" id="A0AA36HH32"/>
<feature type="region of interest" description="Disordered" evidence="13">
    <location>
        <begin position="518"/>
        <end position="556"/>
    </location>
</feature>
<reference evidence="16" key="1">
    <citation type="submission" date="2023-07" db="EMBL/GenBank/DDBJ databases">
        <authorList>
            <consortium name="CYATHOMIX"/>
        </authorList>
    </citation>
    <scope>NUCLEOTIDE SEQUENCE</scope>
    <source>
        <strain evidence="16">N/A</strain>
    </source>
</reference>
<keyword evidence="3 12" id="KW-0813">Transport</keyword>
<evidence type="ECO:0000256" key="11">
    <source>
        <dbReference type="ARBA" id="ARBA00023303"/>
    </source>
</evidence>
<keyword evidence="9 12" id="KW-0406">Ion transport</keyword>
<dbReference type="GO" id="GO:0005886">
    <property type="term" value="C:plasma membrane"/>
    <property type="evidence" value="ECO:0007669"/>
    <property type="project" value="TreeGrafter"/>
</dbReference>
<evidence type="ECO:0000313" key="17">
    <source>
        <dbReference type="Proteomes" id="UP001176961"/>
    </source>
</evidence>
<organism evidence="16 17">
    <name type="scientific">Cylicocyclus nassatus</name>
    <name type="common">Nematode worm</name>
    <dbReference type="NCBI Taxonomy" id="53992"/>
    <lineage>
        <taxon>Eukaryota</taxon>
        <taxon>Metazoa</taxon>
        <taxon>Ecdysozoa</taxon>
        <taxon>Nematoda</taxon>
        <taxon>Chromadorea</taxon>
        <taxon>Rhabditida</taxon>
        <taxon>Rhabditina</taxon>
        <taxon>Rhabditomorpha</taxon>
        <taxon>Strongyloidea</taxon>
        <taxon>Strongylidae</taxon>
        <taxon>Cylicocyclus</taxon>
    </lineage>
</organism>
<feature type="compositionally biased region" description="Polar residues" evidence="13">
    <location>
        <begin position="470"/>
        <end position="482"/>
    </location>
</feature>
<evidence type="ECO:0000256" key="8">
    <source>
        <dbReference type="ARBA" id="ARBA00022989"/>
    </source>
</evidence>
<evidence type="ECO:0000313" key="16">
    <source>
        <dbReference type="EMBL" id="CAJ0610577.1"/>
    </source>
</evidence>
<dbReference type="PRINTS" id="PR01333">
    <property type="entry name" value="2POREKCHANEL"/>
</dbReference>
<dbReference type="PRINTS" id="PR01095">
    <property type="entry name" value="TASKCHANNEL"/>
</dbReference>
<dbReference type="InterPro" id="IPR003092">
    <property type="entry name" value="2pore_dom_K_chnl_TASK"/>
</dbReference>
<comment type="similarity">
    <text evidence="2 12">Belongs to the two pore domain potassium channel (TC 1.A.1.8) family.</text>
</comment>
<comment type="subcellular location">
    <subcellularLocation>
        <location evidence="1">Membrane</location>
        <topology evidence="1">Multi-pass membrane protein</topology>
    </subcellularLocation>
</comment>
<evidence type="ECO:0000256" key="1">
    <source>
        <dbReference type="ARBA" id="ARBA00004141"/>
    </source>
</evidence>
<keyword evidence="10 14" id="KW-0472">Membrane</keyword>
<keyword evidence="8 14" id="KW-1133">Transmembrane helix</keyword>
<dbReference type="Pfam" id="PF07885">
    <property type="entry name" value="Ion_trans_2"/>
    <property type="match status" value="2"/>
</dbReference>
<dbReference type="EMBL" id="CATQJL010000326">
    <property type="protein sequence ID" value="CAJ0610577.1"/>
    <property type="molecule type" value="Genomic_DNA"/>
</dbReference>
<evidence type="ECO:0000256" key="6">
    <source>
        <dbReference type="ARBA" id="ARBA00022826"/>
    </source>
</evidence>
<dbReference type="Gene3D" id="1.10.287.70">
    <property type="match status" value="1"/>
</dbReference>
<dbReference type="InterPro" id="IPR013099">
    <property type="entry name" value="K_chnl_dom"/>
</dbReference>
<keyword evidence="6" id="KW-0631">Potassium channel</keyword>
<feature type="region of interest" description="Disordered" evidence="13">
    <location>
        <begin position="330"/>
        <end position="387"/>
    </location>
</feature>
<feature type="domain" description="Potassium channel" evidence="15">
    <location>
        <begin position="95"/>
        <end position="152"/>
    </location>
</feature>
<sequence>MHNLQQKNRFEKAKPFTLHCSLLLLVLAYAFAGGLIFNRLEAEAFQRHQQEARQRKIDCVFQLISRLPPLSLGRTWRNATANRINSCYEPERDERSEWSFVTATLYGFGIVTTLGYNRIAPITYAGRLFCIVYGICGIPITMIIIANVGQYLNNFAGDSRRRLEAYRTQRRMSRASLSGKQYKESSIQVASLALLIAFLIYVAMGALLLPALNGEVDFFNGLYFNFLCLTAIDFGQLVPTRVAFLPITFLYVCLGLAITTIAIDVGSEYMKKLHYLGKKMKNAASTKIWFGGKTLKVRDLLHAVGKKCGVEASMIDALDLENVVERTIAMQEGREPPEDTNEELDQKSDSGTHTSPSPDRQQSEQTSSEGSPFLSVRSPPHTSMKGDLVIRNPIFQSLSNEMPTYSPPVVEQVFGPPAEVCHIEVPENVSDEEVEEQQIIIIEPPAALEDIQHVEPSSIVPIILAEPEASSPSNSRNQSRTVSPDERVPKKFKEKKEMYGRDPRKLFETYQEEWDRLERLSDKRHGPRRKSVLNLHDYHESRPASASPSMNALYRT</sequence>
<dbReference type="GO" id="GO:0022841">
    <property type="term" value="F:potassium ion leak channel activity"/>
    <property type="evidence" value="ECO:0007669"/>
    <property type="project" value="TreeGrafter"/>
</dbReference>
<name>A0AA36HH32_CYLNA</name>
<dbReference type="PANTHER" id="PTHR11003:SF93">
    <property type="entry name" value="POTASSIUM CHANNEL DOMAIN-CONTAINING PROTEIN"/>
    <property type="match status" value="1"/>
</dbReference>
<evidence type="ECO:0000256" key="10">
    <source>
        <dbReference type="ARBA" id="ARBA00023136"/>
    </source>
</evidence>
<dbReference type="InterPro" id="IPR003280">
    <property type="entry name" value="2pore_dom_K_chnl"/>
</dbReference>
<evidence type="ECO:0000256" key="12">
    <source>
        <dbReference type="RuleBase" id="RU003857"/>
    </source>
</evidence>